<dbReference type="Gene3D" id="4.10.1110.10">
    <property type="entry name" value="AN1-like Zinc finger"/>
    <property type="match status" value="1"/>
</dbReference>
<dbReference type="EMBL" id="GECZ01019610">
    <property type="protein sequence ID" value="JAS50159.1"/>
    <property type="molecule type" value="Transcribed_RNA"/>
</dbReference>
<dbReference type="EMBL" id="GECZ01029074">
    <property type="protein sequence ID" value="JAS40695.1"/>
    <property type="molecule type" value="Transcribed_RNA"/>
</dbReference>
<sequence length="183" mass="19847">MERESNSMQALCRSGCGFYGNPATDGLCSLCYKEALKKKQQPPSTTSATSTFSTPQATLMETHTAVPTIPVISPAPTPAPSLGDNKDTEGEAAGSSSAADNNQDLDEGQDNKDDKDSKKKKNRCAMCRKKVGLTGFECRCGGLYCAVHRYSDKHDCSFDYRELGAQEIRRNNPVVVGEKIQKI</sequence>
<organism evidence="9">
    <name type="scientific">Cuerna arida</name>
    <dbReference type="NCBI Taxonomy" id="1464854"/>
    <lineage>
        <taxon>Eukaryota</taxon>
        <taxon>Metazoa</taxon>
        <taxon>Ecdysozoa</taxon>
        <taxon>Arthropoda</taxon>
        <taxon>Hexapoda</taxon>
        <taxon>Insecta</taxon>
        <taxon>Pterygota</taxon>
        <taxon>Neoptera</taxon>
        <taxon>Paraneoptera</taxon>
        <taxon>Hemiptera</taxon>
        <taxon>Auchenorrhyncha</taxon>
        <taxon>Membracoidea</taxon>
        <taxon>Cicadellidae</taxon>
        <taxon>Cicadellinae</taxon>
        <taxon>Proconiini</taxon>
        <taxon>Cuerna</taxon>
    </lineage>
</organism>
<feature type="compositionally biased region" description="Low complexity" evidence="5">
    <location>
        <begin position="41"/>
        <end position="58"/>
    </location>
</feature>
<dbReference type="SMART" id="SM00154">
    <property type="entry name" value="ZnF_AN1"/>
    <property type="match status" value="1"/>
</dbReference>
<evidence type="ECO:0000259" key="6">
    <source>
        <dbReference type="PROSITE" id="PS51036"/>
    </source>
</evidence>
<dbReference type="PROSITE" id="PS51036">
    <property type="entry name" value="ZF_A20"/>
    <property type="match status" value="1"/>
</dbReference>
<dbReference type="PANTHER" id="PTHR10634:SF149">
    <property type="entry name" value="AN1-TYPE DOMAIN-CONTAINING PROTEIN-RELATED"/>
    <property type="match status" value="1"/>
</dbReference>
<evidence type="ECO:0000259" key="7">
    <source>
        <dbReference type="PROSITE" id="PS51039"/>
    </source>
</evidence>
<dbReference type="InterPro" id="IPR000058">
    <property type="entry name" value="Znf_AN1"/>
</dbReference>
<dbReference type="SUPFAM" id="SSF118310">
    <property type="entry name" value="AN1-like Zinc finger"/>
    <property type="match status" value="1"/>
</dbReference>
<dbReference type="EMBL" id="GECZ01012584">
    <property type="protein sequence ID" value="JAS57185.1"/>
    <property type="molecule type" value="Transcribed_RNA"/>
</dbReference>
<dbReference type="Pfam" id="PF01754">
    <property type="entry name" value="zf-A20"/>
    <property type="match status" value="1"/>
</dbReference>
<protein>
    <recommendedName>
        <fullName evidence="11">AN1-type domain-containing protein</fullName>
    </recommendedName>
</protein>
<dbReference type="InterPro" id="IPR002653">
    <property type="entry name" value="Znf_A20"/>
</dbReference>
<dbReference type="Gene3D" id="1.20.5.4770">
    <property type="match status" value="1"/>
</dbReference>
<keyword evidence="1" id="KW-0479">Metal-binding</keyword>
<evidence type="ECO:0000313" key="8">
    <source>
        <dbReference type="EMBL" id="JAS40695.1"/>
    </source>
</evidence>
<dbReference type="InterPro" id="IPR050652">
    <property type="entry name" value="AN1_A20_ZnFinger"/>
</dbReference>
<keyword evidence="3" id="KW-0862">Zinc</keyword>
<feature type="region of interest" description="Disordered" evidence="5">
    <location>
        <begin position="38"/>
        <end position="119"/>
    </location>
</feature>
<dbReference type="FunFam" id="4.10.1110.10:FF:000001">
    <property type="entry name" value="Zinc finger AN1-type containing 6"/>
    <property type="match status" value="1"/>
</dbReference>
<evidence type="ECO:0000256" key="5">
    <source>
        <dbReference type="SAM" id="MobiDB-lite"/>
    </source>
</evidence>
<name>A0A1B6FIY1_9HEMI</name>
<evidence type="ECO:0000256" key="3">
    <source>
        <dbReference type="ARBA" id="ARBA00022833"/>
    </source>
</evidence>
<evidence type="ECO:0000256" key="2">
    <source>
        <dbReference type="ARBA" id="ARBA00022771"/>
    </source>
</evidence>
<feature type="domain" description="A20-type" evidence="6">
    <location>
        <begin position="6"/>
        <end position="40"/>
    </location>
</feature>
<dbReference type="GO" id="GO:0003677">
    <property type="term" value="F:DNA binding"/>
    <property type="evidence" value="ECO:0007669"/>
    <property type="project" value="InterPro"/>
</dbReference>
<evidence type="ECO:0000313" key="10">
    <source>
        <dbReference type="EMBL" id="JAS57185.1"/>
    </source>
</evidence>
<dbReference type="GO" id="GO:0008270">
    <property type="term" value="F:zinc ion binding"/>
    <property type="evidence" value="ECO:0007669"/>
    <property type="project" value="UniProtKB-KW"/>
</dbReference>
<feature type="domain" description="AN1-type" evidence="7">
    <location>
        <begin position="118"/>
        <end position="164"/>
    </location>
</feature>
<keyword evidence="2 4" id="KW-0863">Zinc-finger</keyword>
<proteinExistence type="predicted"/>
<dbReference type="PROSITE" id="PS51039">
    <property type="entry name" value="ZF_AN1"/>
    <property type="match status" value="1"/>
</dbReference>
<evidence type="ECO:0008006" key="11">
    <source>
        <dbReference type="Google" id="ProtNLM"/>
    </source>
</evidence>
<evidence type="ECO:0000256" key="1">
    <source>
        <dbReference type="ARBA" id="ARBA00022723"/>
    </source>
</evidence>
<accession>A0A1B6FIY1</accession>
<reference evidence="9" key="1">
    <citation type="submission" date="2015-11" db="EMBL/GenBank/DDBJ databases">
        <title>De novo transcriptome assembly of four potential Pierce s Disease insect vectors from Arizona vineyards.</title>
        <authorList>
            <person name="Tassone E.E."/>
        </authorList>
    </citation>
    <scope>NUCLEOTIDE SEQUENCE</scope>
</reference>
<dbReference type="InterPro" id="IPR035896">
    <property type="entry name" value="AN1-like_Znf"/>
</dbReference>
<dbReference type="Pfam" id="PF01428">
    <property type="entry name" value="zf-AN1"/>
    <property type="match status" value="1"/>
</dbReference>
<dbReference type="PANTHER" id="PTHR10634">
    <property type="entry name" value="AN1-TYPE ZINC FINGER PROTEIN"/>
    <property type="match status" value="1"/>
</dbReference>
<evidence type="ECO:0000256" key="4">
    <source>
        <dbReference type="PROSITE-ProRule" id="PRU00449"/>
    </source>
</evidence>
<dbReference type="AlphaFoldDB" id="A0A1B6FIY1"/>
<dbReference type="SUPFAM" id="SSF57716">
    <property type="entry name" value="Glucocorticoid receptor-like (DNA-binding domain)"/>
    <property type="match status" value="1"/>
</dbReference>
<evidence type="ECO:0000313" key="9">
    <source>
        <dbReference type="EMBL" id="JAS50159.1"/>
    </source>
</evidence>
<gene>
    <name evidence="10" type="ORF">g.18490</name>
    <name evidence="9" type="ORF">g.18491</name>
    <name evidence="8" type="ORF">g.18492</name>
</gene>
<dbReference type="SMART" id="SM00259">
    <property type="entry name" value="ZnF_A20"/>
    <property type="match status" value="1"/>
</dbReference>